<keyword evidence="3" id="KW-1185">Reference proteome</keyword>
<gene>
    <name evidence="2" type="ORF">C8A01DRAFT_41779</name>
</gene>
<feature type="region of interest" description="Disordered" evidence="1">
    <location>
        <begin position="129"/>
        <end position="241"/>
    </location>
</feature>
<name>A0AAN6P6M4_9PEZI</name>
<feature type="compositionally biased region" description="Basic residues" evidence="1">
    <location>
        <begin position="154"/>
        <end position="166"/>
    </location>
</feature>
<comment type="caution">
    <text evidence="2">The sequence shown here is derived from an EMBL/GenBank/DDBJ whole genome shotgun (WGS) entry which is preliminary data.</text>
</comment>
<feature type="compositionally biased region" description="Low complexity" evidence="1">
    <location>
        <begin position="167"/>
        <end position="186"/>
    </location>
</feature>
<feature type="compositionally biased region" description="Pro residues" evidence="1">
    <location>
        <begin position="230"/>
        <end position="241"/>
    </location>
</feature>
<sequence>MAPGASSPPVDLRAQVIENCEFFSGPHARISLVIAKEPLGTFKAIVLKTEDRVRDAVLSETGTSFIDALQALHVRSAEAVQNYISSNGFAMVSSVKKRSAKLGVYGDGHESDSSTVTLDDCESLSDDETVSVTSVGRAKRSRRKADKSASKTSSAKHKTRQGRARSRSPSFSTSRARSRSTCSSSSDFDLYYDPPALPSRRPPFHNGFSQRMPPRPPQNYFSTTAMGHPHLPPPPPPPGPPGIHAAYAAAMSCMPPLPPAPAPAPAPAPFSFNNPPFNTNKATTTTSSPTTTITPTPTPTFPATTNPLHQLHQQNQPQPQKTDPTPLHDIILLIRWRHHGERRTLEQTTHISARAIQQAALAFVRRQHASFSNVPSPSHPHDAVGINPHLALAGLRAAVRGVVVDGVGYDLSAWPGEDLGRVVAGLGWVGSGRGGGGLLRFEVEVWNEVGHGGGHGQLNLNGRVVPTLVGSGAGAGSAGAGGSLPSMIVDVPGNGLPPRMVFPSVN</sequence>
<accession>A0AAN6P6M4</accession>
<protein>
    <submittedName>
        <fullName evidence="2">Uncharacterized protein</fullName>
    </submittedName>
</protein>
<reference evidence="3" key="1">
    <citation type="journal article" date="2023" name="Mol. Phylogenet. Evol.">
        <title>Genome-scale phylogeny and comparative genomics of the fungal order Sordariales.</title>
        <authorList>
            <person name="Hensen N."/>
            <person name="Bonometti L."/>
            <person name="Westerberg I."/>
            <person name="Brannstrom I.O."/>
            <person name="Guillou S."/>
            <person name="Cros-Aarteil S."/>
            <person name="Calhoun S."/>
            <person name="Haridas S."/>
            <person name="Kuo A."/>
            <person name="Mondo S."/>
            <person name="Pangilinan J."/>
            <person name="Riley R."/>
            <person name="LaButti K."/>
            <person name="Andreopoulos B."/>
            <person name="Lipzen A."/>
            <person name="Chen C."/>
            <person name="Yan M."/>
            <person name="Daum C."/>
            <person name="Ng V."/>
            <person name="Clum A."/>
            <person name="Steindorff A."/>
            <person name="Ohm R.A."/>
            <person name="Martin F."/>
            <person name="Silar P."/>
            <person name="Natvig D.O."/>
            <person name="Lalanne C."/>
            <person name="Gautier V."/>
            <person name="Ament-Velasquez S.L."/>
            <person name="Kruys A."/>
            <person name="Hutchinson M.I."/>
            <person name="Powell A.J."/>
            <person name="Barry K."/>
            <person name="Miller A.N."/>
            <person name="Grigoriev I.V."/>
            <person name="Debuchy R."/>
            <person name="Gladieux P."/>
            <person name="Hiltunen Thoren M."/>
            <person name="Johannesson H."/>
        </authorList>
    </citation>
    <scope>NUCLEOTIDE SEQUENCE [LARGE SCALE GENOMIC DNA]</scope>
    <source>
        <strain evidence="3">CBS 284.82</strain>
    </source>
</reference>
<organism evidence="2 3">
    <name type="scientific">Parachaetomium inaequale</name>
    <dbReference type="NCBI Taxonomy" id="2588326"/>
    <lineage>
        <taxon>Eukaryota</taxon>
        <taxon>Fungi</taxon>
        <taxon>Dikarya</taxon>
        <taxon>Ascomycota</taxon>
        <taxon>Pezizomycotina</taxon>
        <taxon>Sordariomycetes</taxon>
        <taxon>Sordariomycetidae</taxon>
        <taxon>Sordariales</taxon>
        <taxon>Chaetomiaceae</taxon>
        <taxon>Parachaetomium</taxon>
    </lineage>
</organism>
<evidence type="ECO:0000313" key="2">
    <source>
        <dbReference type="EMBL" id="KAK4031777.1"/>
    </source>
</evidence>
<evidence type="ECO:0000256" key="1">
    <source>
        <dbReference type="SAM" id="MobiDB-lite"/>
    </source>
</evidence>
<dbReference type="Proteomes" id="UP001303115">
    <property type="component" value="Unassembled WGS sequence"/>
</dbReference>
<proteinExistence type="predicted"/>
<dbReference type="AlphaFoldDB" id="A0AAN6P6M4"/>
<evidence type="ECO:0000313" key="3">
    <source>
        <dbReference type="Proteomes" id="UP001303115"/>
    </source>
</evidence>
<dbReference type="EMBL" id="MU854703">
    <property type="protein sequence ID" value="KAK4031777.1"/>
    <property type="molecule type" value="Genomic_DNA"/>
</dbReference>